<dbReference type="CDD" id="cd16017">
    <property type="entry name" value="LptA"/>
    <property type="match status" value="1"/>
</dbReference>
<geneLocation type="plasmid" evidence="11">
    <name>pSE12-02541</name>
</geneLocation>
<sequence length="547" mass="61376">MRLSAFITFLKMRPQVRTEFLTLFISLVFTLLCNGVFWNALLAGRDSLTSGTWLMLLCTGLLITGLQWLLLLLVATRWSVKPLLILLAVMTPAAVYFMRNYGVYLDKAMLRNLMETDVREASELLQWRMLPYLLVAAVSVWWIARVRVLRTGWKQAVMMRSACLAGALAMISMGLWPVMDVLIPTLRENKPLRYLITPANYVISGIRVLTEQASSSADEAREVVAADAHRGPQEQGRRPRALVLVVGETVRAANWGLSGYERQTTPELAARDVINFSDVTSCGTDTATSLPCMFSLNGRRDYDERQIRRRESVLHVLNRSDVNILWRDNQSGCKGVCDGLPFENLSSAGHPTLCHGERCLDEILLEGLAEKITTSRSDMLIVLHMLGNHGPAYFQRYPASYRRWSPTCDTTDLASCSHEALVNTYDNAVLYTDHVLARTIDLLSGIRSHDTALLYVSDHGESLGEKGLYLHGIPYVIAPDEQIKVPMIWWQSSQVYADQACMQTHASRAPVSHDHLFHTLLGMFDVKTAAYTPELDLLATCRKGQPQ</sequence>
<dbReference type="InterPro" id="IPR040423">
    <property type="entry name" value="PEA_transferase"/>
</dbReference>
<organism evidence="12">
    <name type="scientific">Salmonella paratyphi B</name>
    <name type="common">Salmonella enterica subsp. enterica serovar Paratyphi B</name>
    <dbReference type="NCBI Taxonomy" id="57045"/>
    <lineage>
        <taxon>Bacteria</taxon>
        <taxon>Pseudomonadati</taxon>
        <taxon>Pseudomonadota</taxon>
        <taxon>Gammaproteobacteria</taxon>
        <taxon>Enterobacterales</taxon>
        <taxon>Enterobacteriaceae</taxon>
        <taxon>Salmonella</taxon>
    </lineage>
</organism>
<dbReference type="InterPro" id="IPR017850">
    <property type="entry name" value="Alkaline_phosphatase_core_sf"/>
</dbReference>
<feature type="domain" description="Phosphoethanolamine transferase N-terminal" evidence="10">
    <location>
        <begin position="66"/>
        <end position="212"/>
    </location>
</feature>
<feature type="transmembrane region" description="Helical" evidence="8">
    <location>
        <begin position="53"/>
        <end position="76"/>
    </location>
</feature>
<keyword evidence="6 8" id="KW-1133">Transmembrane helix</keyword>
<proteinExistence type="predicted"/>
<comment type="subcellular location">
    <subcellularLocation>
        <location evidence="1">Cell inner membrane</location>
        <topology evidence="1">Multi-pass membrane protein</topology>
    </subcellularLocation>
</comment>
<evidence type="ECO:0000256" key="2">
    <source>
        <dbReference type="ARBA" id="ARBA00022475"/>
    </source>
</evidence>
<dbReference type="PANTHER" id="PTHR30443:SF0">
    <property type="entry name" value="PHOSPHOETHANOLAMINE TRANSFERASE EPTA"/>
    <property type="match status" value="1"/>
</dbReference>
<keyword evidence="2" id="KW-1003">Cell membrane</keyword>
<feature type="transmembrane region" description="Helical" evidence="8">
    <location>
        <begin position="156"/>
        <end position="179"/>
    </location>
</feature>
<evidence type="ECO:0000256" key="4">
    <source>
        <dbReference type="ARBA" id="ARBA00022679"/>
    </source>
</evidence>
<keyword evidence="5 8" id="KW-0812">Transmembrane</keyword>
<evidence type="ECO:0000256" key="7">
    <source>
        <dbReference type="ARBA" id="ARBA00023136"/>
    </source>
</evidence>
<dbReference type="RefSeq" id="WP_053821788.1">
    <property type="nucleotide sequence ID" value="NG_055658.1"/>
</dbReference>
<dbReference type="AlphaFoldDB" id="A0A288XGF5"/>
<evidence type="ECO:0000256" key="8">
    <source>
        <dbReference type="SAM" id="Phobius"/>
    </source>
</evidence>
<evidence type="ECO:0000259" key="10">
    <source>
        <dbReference type="Pfam" id="PF08019"/>
    </source>
</evidence>
<dbReference type="PANTHER" id="PTHR30443">
    <property type="entry name" value="INNER MEMBRANE PROTEIN"/>
    <property type="match status" value="1"/>
</dbReference>
<feature type="transmembrane region" description="Helical" evidence="8">
    <location>
        <begin position="20"/>
        <end position="41"/>
    </location>
</feature>
<evidence type="ECO:0000256" key="1">
    <source>
        <dbReference type="ARBA" id="ARBA00004429"/>
    </source>
</evidence>
<protein>
    <submittedName>
        <fullName evidence="12">Phosphoethanolamine transferase mcr-5</fullName>
    </submittedName>
</protein>
<feature type="transmembrane region" description="Helical" evidence="8">
    <location>
        <begin position="124"/>
        <end position="144"/>
    </location>
</feature>
<evidence type="ECO:0000313" key="12">
    <source>
        <dbReference type="EMBL" id="ASK40562.1"/>
    </source>
</evidence>
<dbReference type="InterPro" id="IPR012549">
    <property type="entry name" value="EptA-like_N"/>
</dbReference>
<dbReference type="Pfam" id="PF08019">
    <property type="entry name" value="EptA_B_N"/>
    <property type="match status" value="1"/>
</dbReference>
<reference evidence="12" key="1">
    <citation type="journal article" date="2017" name="J. Antimicrob. Chemother.">
        <title>Identification of a novel transposon-associated phosphoethanolamine transferase gene, mcr-5, conferring colistin resistance in d-tartrate fermenting Salmonella enterica subsp. enterica serovar Paratyphi B.</title>
        <authorList>
            <person name="Borowiak M."/>
            <person name="Fischer J."/>
            <person name="Hammerl J.A."/>
            <person name="Hendriksen R.S."/>
            <person name="Szabo I."/>
            <person name="Malorny B."/>
        </authorList>
    </citation>
    <scope>NUCLEOTIDE SEQUENCE</scope>
    <source>
        <strain evidence="11">12-02541</strain>
        <strain evidence="12">13-SA01718</strain>
        <plasmid evidence="11">pSE12-02541</plasmid>
        <plasmid evidence="12">pSE13-SA01718</plasmid>
    </source>
</reference>
<dbReference type="SMR" id="A0A288XGF5"/>
<feature type="domain" description="Sulfatase N-terminal" evidence="9">
    <location>
        <begin position="242"/>
        <end position="526"/>
    </location>
</feature>
<dbReference type="GO" id="GO:0005886">
    <property type="term" value="C:plasma membrane"/>
    <property type="evidence" value="ECO:0007669"/>
    <property type="project" value="UniProtKB-SubCell"/>
</dbReference>
<evidence type="ECO:0000256" key="3">
    <source>
        <dbReference type="ARBA" id="ARBA00022519"/>
    </source>
</evidence>
<feature type="transmembrane region" description="Helical" evidence="8">
    <location>
        <begin position="83"/>
        <end position="104"/>
    </location>
</feature>
<evidence type="ECO:0000256" key="5">
    <source>
        <dbReference type="ARBA" id="ARBA00022692"/>
    </source>
</evidence>
<keyword evidence="7 8" id="KW-0472">Membrane</keyword>
<evidence type="ECO:0000313" key="11">
    <source>
        <dbReference type="EMBL" id="ASK40551.1"/>
    </source>
</evidence>
<dbReference type="SUPFAM" id="SSF53649">
    <property type="entry name" value="Alkaline phosphatase-like"/>
    <property type="match status" value="1"/>
</dbReference>
<dbReference type="Gene3D" id="3.40.720.10">
    <property type="entry name" value="Alkaline Phosphatase, subunit A"/>
    <property type="match status" value="1"/>
</dbReference>
<dbReference type="NCBIfam" id="NF033463">
    <property type="entry name" value="polymyxin_MCR5"/>
    <property type="match status" value="1"/>
</dbReference>
<keyword evidence="12" id="KW-0614">Plasmid</keyword>
<accession>A0A288XGF5</accession>
<keyword evidence="3" id="KW-0997">Cell inner membrane</keyword>
<dbReference type="GO" id="GO:0016776">
    <property type="term" value="F:phosphotransferase activity, phosphate group as acceptor"/>
    <property type="evidence" value="ECO:0007669"/>
    <property type="project" value="TreeGrafter"/>
</dbReference>
<keyword evidence="4 12" id="KW-0808">Transferase</keyword>
<evidence type="ECO:0000259" key="9">
    <source>
        <dbReference type="Pfam" id="PF00884"/>
    </source>
</evidence>
<dbReference type="InterPro" id="IPR000917">
    <property type="entry name" value="Sulfatase_N"/>
</dbReference>
<dbReference type="Pfam" id="PF00884">
    <property type="entry name" value="Sulfatase"/>
    <property type="match status" value="1"/>
</dbReference>
<evidence type="ECO:0000256" key="6">
    <source>
        <dbReference type="ARBA" id="ARBA00022989"/>
    </source>
</evidence>
<dbReference type="EMBL" id="KY807920">
    <property type="protein sequence ID" value="ASK40551.1"/>
    <property type="molecule type" value="Genomic_DNA"/>
</dbReference>
<dbReference type="InterPro" id="IPR058130">
    <property type="entry name" value="PEA_transf_C"/>
</dbReference>
<dbReference type="EMBL" id="KY807921">
    <property type="protein sequence ID" value="ASK40562.1"/>
    <property type="molecule type" value="Genomic_DNA"/>
</dbReference>
<dbReference type="GO" id="GO:0009244">
    <property type="term" value="P:lipopolysaccharide core region biosynthetic process"/>
    <property type="evidence" value="ECO:0007669"/>
    <property type="project" value="TreeGrafter"/>
</dbReference>
<geneLocation type="plasmid" evidence="12">
    <name>pSE13-SA01718</name>
</geneLocation>
<dbReference type="NCBIfam" id="NF028537">
    <property type="entry name" value="P_eth_NH2_trans"/>
    <property type="match status" value="1"/>
</dbReference>
<name>A0A288XGF5_SALEB</name>